<evidence type="ECO:0000313" key="1">
    <source>
        <dbReference type="EMBL" id="TXG73924.1"/>
    </source>
</evidence>
<organism evidence="1 2">
    <name type="scientific">Acer yangbiense</name>
    <dbReference type="NCBI Taxonomy" id="1000413"/>
    <lineage>
        <taxon>Eukaryota</taxon>
        <taxon>Viridiplantae</taxon>
        <taxon>Streptophyta</taxon>
        <taxon>Embryophyta</taxon>
        <taxon>Tracheophyta</taxon>
        <taxon>Spermatophyta</taxon>
        <taxon>Magnoliopsida</taxon>
        <taxon>eudicotyledons</taxon>
        <taxon>Gunneridae</taxon>
        <taxon>Pentapetalae</taxon>
        <taxon>rosids</taxon>
        <taxon>malvids</taxon>
        <taxon>Sapindales</taxon>
        <taxon>Sapindaceae</taxon>
        <taxon>Hippocastanoideae</taxon>
        <taxon>Acereae</taxon>
        <taxon>Acer</taxon>
    </lineage>
</organism>
<gene>
    <name evidence="1" type="ORF">EZV62_002503</name>
</gene>
<sequence>MMIMTIIRHSTTLESFWRATLVCASRGTKSSGLRTRHHSTLKSPGWHCMVESFRPFRAVEVEI</sequence>
<accession>A0A5C7IYG2</accession>
<protein>
    <submittedName>
        <fullName evidence="1">Uncharacterized protein</fullName>
    </submittedName>
</protein>
<comment type="caution">
    <text evidence="1">The sequence shown here is derived from an EMBL/GenBank/DDBJ whole genome shotgun (WGS) entry which is preliminary data.</text>
</comment>
<proteinExistence type="predicted"/>
<evidence type="ECO:0000313" key="2">
    <source>
        <dbReference type="Proteomes" id="UP000323000"/>
    </source>
</evidence>
<reference evidence="2" key="1">
    <citation type="journal article" date="2019" name="Gigascience">
        <title>De novo genome assembly of the endangered Acer yangbiense, a plant species with extremely small populations endemic to Yunnan Province, China.</title>
        <authorList>
            <person name="Yang J."/>
            <person name="Wariss H.M."/>
            <person name="Tao L."/>
            <person name="Zhang R."/>
            <person name="Yun Q."/>
            <person name="Hollingsworth P."/>
            <person name="Dao Z."/>
            <person name="Luo G."/>
            <person name="Guo H."/>
            <person name="Ma Y."/>
            <person name="Sun W."/>
        </authorList>
    </citation>
    <scope>NUCLEOTIDE SEQUENCE [LARGE SCALE GENOMIC DNA]</scope>
    <source>
        <strain evidence="2">cv. Malutang</strain>
    </source>
</reference>
<dbReference type="EMBL" id="VAHF01000001">
    <property type="protein sequence ID" value="TXG73924.1"/>
    <property type="molecule type" value="Genomic_DNA"/>
</dbReference>
<dbReference type="AlphaFoldDB" id="A0A5C7IYG2"/>
<name>A0A5C7IYG2_9ROSI</name>
<keyword evidence="2" id="KW-1185">Reference proteome</keyword>
<dbReference type="Proteomes" id="UP000323000">
    <property type="component" value="Chromosome 1"/>
</dbReference>